<gene>
    <name evidence="2" type="ORF">RF11_01905</name>
</gene>
<keyword evidence="1" id="KW-0812">Transmembrane</keyword>
<sequence length="101" mass="11975">MDYSLWRKLFIAFDVLAVWSCILLILGSIFPCLVIVFFHNPSPHDKALFGVLNWYYAGEFHHYEEVIFYMARTKRLRKTTITMLKMIKVDCVVAFRAHDQN</sequence>
<name>A0A0C2IML6_THEKT</name>
<feature type="transmembrane region" description="Helical" evidence="1">
    <location>
        <begin position="16"/>
        <end position="38"/>
    </location>
</feature>
<dbReference type="EMBL" id="JWZT01003493">
    <property type="protein sequence ID" value="KII66639.1"/>
    <property type="molecule type" value="Genomic_DNA"/>
</dbReference>
<accession>A0A0C2IML6</accession>
<dbReference type="Proteomes" id="UP000031668">
    <property type="component" value="Unassembled WGS sequence"/>
</dbReference>
<evidence type="ECO:0000313" key="2">
    <source>
        <dbReference type="EMBL" id="KII66639.1"/>
    </source>
</evidence>
<keyword evidence="1" id="KW-0472">Membrane</keyword>
<protein>
    <submittedName>
        <fullName evidence="2">Uncharacterized protein</fullName>
    </submittedName>
</protein>
<dbReference type="AlphaFoldDB" id="A0A0C2IML6"/>
<organism evidence="2 3">
    <name type="scientific">Thelohanellus kitauei</name>
    <name type="common">Myxosporean</name>
    <dbReference type="NCBI Taxonomy" id="669202"/>
    <lineage>
        <taxon>Eukaryota</taxon>
        <taxon>Metazoa</taxon>
        <taxon>Cnidaria</taxon>
        <taxon>Myxozoa</taxon>
        <taxon>Myxosporea</taxon>
        <taxon>Bivalvulida</taxon>
        <taxon>Platysporina</taxon>
        <taxon>Myxobolidae</taxon>
        <taxon>Thelohanellus</taxon>
    </lineage>
</organism>
<evidence type="ECO:0000256" key="1">
    <source>
        <dbReference type="SAM" id="Phobius"/>
    </source>
</evidence>
<proteinExistence type="predicted"/>
<reference evidence="2 3" key="1">
    <citation type="journal article" date="2014" name="Genome Biol. Evol.">
        <title>The genome of the myxosporean Thelohanellus kitauei shows adaptations to nutrient acquisition within its fish host.</title>
        <authorList>
            <person name="Yang Y."/>
            <person name="Xiong J."/>
            <person name="Zhou Z."/>
            <person name="Huo F."/>
            <person name="Miao W."/>
            <person name="Ran C."/>
            <person name="Liu Y."/>
            <person name="Zhang J."/>
            <person name="Feng J."/>
            <person name="Wang M."/>
            <person name="Wang M."/>
            <person name="Wang L."/>
            <person name="Yao B."/>
        </authorList>
    </citation>
    <scope>NUCLEOTIDE SEQUENCE [LARGE SCALE GENOMIC DNA]</scope>
    <source>
        <strain evidence="2">Wuqing</strain>
    </source>
</reference>
<evidence type="ECO:0000313" key="3">
    <source>
        <dbReference type="Proteomes" id="UP000031668"/>
    </source>
</evidence>
<keyword evidence="3" id="KW-1185">Reference proteome</keyword>
<comment type="caution">
    <text evidence="2">The sequence shown here is derived from an EMBL/GenBank/DDBJ whole genome shotgun (WGS) entry which is preliminary data.</text>
</comment>
<keyword evidence="1" id="KW-1133">Transmembrane helix</keyword>